<reference evidence="2 3" key="1">
    <citation type="submission" date="2017-08" db="EMBL/GenBank/DDBJ databases">
        <title>WGS of Clinical strains of the CDC Group NO-1 linked to zoonotic infections in humans.</title>
        <authorList>
            <person name="Bernier A.-M."/>
            <person name="Bernard K."/>
        </authorList>
    </citation>
    <scope>NUCLEOTIDE SEQUENCE [LARGE SCALE GENOMIC DNA]</scope>
    <source>
        <strain evidence="2 3">NML91-0035</strain>
    </source>
</reference>
<comment type="caution">
    <text evidence="2">The sequence shown here is derived from an EMBL/GenBank/DDBJ whole genome shotgun (WGS) entry which is preliminary data.</text>
</comment>
<proteinExistence type="predicted"/>
<feature type="compositionally biased region" description="Low complexity" evidence="1">
    <location>
        <begin position="623"/>
        <end position="638"/>
    </location>
</feature>
<evidence type="ECO:0000313" key="2">
    <source>
        <dbReference type="EMBL" id="PAX16483.1"/>
    </source>
</evidence>
<dbReference type="Proteomes" id="UP000217780">
    <property type="component" value="Unassembled WGS sequence"/>
</dbReference>
<protein>
    <recommendedName>
        <fullName evidence="4">Portal protein</fullName>
    </recommendedName>
</protein>
<evidence type="ECO:0000313" key="3">
    <source>
        <dbReference type="Proteomes" id="UP000217780"/>
    </source>
</evidence>
<organism evidence="2 3">
    <name type="scientific">Vandammella animalimorsus</name>
    <dbReference type="NCBI Taxonomy" id="2029117"/>
    <lineage>
        <taxon>Bacteria</taxon>
        <taxon>Pseudomonadati</taxon>
        <taxon>Pseudomonadota</taxon>
        <taxon>Betaproteobacteria</taxon>
        <taxon>Burkholderiales</taxon>
        <taxon>Comamonadaceae</taxon>
        <taxon>Vandammella</taxon>
    </lineage>
</organism>
<feature type="region of interest" description="Disordered" evidence="1">
    <location>
        <begin position="765"/>
        <end position="791"/>
    </location>
</feature>
<evidence type="ECO:0008006" key="4">
    <source>
        <dbReference type="Google" id="ProtNLM"/>
    </source>
</evidence>
<feature type="region of interest" description="Disordered" evidence="1">
    <location>
        <begin position="610"/>
        <end position="638"/>
    </location>
</feature>
<sequence length="791" mass="87616">MHDVRSNHKAPGDSLFADAVPEVAPTDALDGEQAQALLRRLLGWLQDERDLQAQNRLDMAIDADMYDGMQWTPEDMAEVQGRGQLPLVFNEIAPMVDWMIGTERRSRVDARVLPRTEEDVAMADVKTKVMKYMSDVNRAVFVRSAAFAEAVKSGLSWIDDGVRDDPSKEKVYKTHESWRNVLHDSRAVRSMDLAGCRYLFRWRDIDLDVAQAMFPGRARLLQEAARDFSADPGEDGDVDGWGGPLAAYAAGRRGSGAMFAGVGHAPQGRRVVRIYECQYRQPQRSRMVQDGPFKGVFDSELDPIVQAALARDASLGIVEKVAMRMQIALFVPGGMLAMGPAPWRHNDFSLTPVWCYRRSRDGMPYGVIRRVRDLQLDLNKRASKANFLINTNQIIAEEGATDDWDTLRDEASRPDGVIIKKRGTELVLRRDAEQVAGQVQMMQYNAQAIQKTGGVADENLGRQTNAVSGEAIKARQLQGSVVTTEPFDNLRLAIQLSGSKELSLIEQFMSEEKVIRLVGEKSRLDWVKVNQVEVGPDGSVRVLDDITASLADFVVSEQDYAGTMRQVMFDSINALAQRVPPEVGLRLMTMAFEYSDLPNKDEIAGAFRRITGEPDPDKEPTPEELQAQQQQAQEQQQALQMQREDARLALQERQAKVREINARAAQLEAQVQAAGAGVDAQLAGQAQRQAMQAQAQASDEIEALSQKLAQAQGEMLRLRIKAESDLERARIDADTRVKVAQINAGADAKLGNIIKRLDAVSAKVQRAQSTGTKRQEDFANDDASSNGSGDA</sequence>
<dbReference type="EMBL" id="NTBI01000007">
    <property type="protein sequence ID" value="PAX16483.1"/>
    <property type="molecule type" value="Genomic_DNA"/>
</dbReference>
<dbReference type="RefSeq" id="WP_095542555.1">
    <property type="nucleotide sequence ID" value="NZ_NTBI01000007.1"/>
</dbReference>
<evidence type="ECO:0000256" key="1">
    <source>
        <dbReference type="SAM" id="MobiDB-lite"/>
    </source>
</evidence>
<accession>A0A2A2T4R7</accession>
<dbReference type="Pfam" id="PF16510">
    <property type="entry name" value="P22_portal"/>
    <property type="match status" value="1"/>
</dbReference>
<dbReference type="InterPro" id="IPR032427">
    <property type="entry name" value="P22_portal"/>
</dbReference>
<feature type="compositionally biased region" description="Basic and acidic residues" evidence="1">
    <location>
        <begin position="610"/>
        <end position="621"/>
    </location>
</feature>
<feature type="compositionally biased region" description="Polar residues" evidence="1">
    <location>
        <begin position="782"/>
        <end position="791"/>
    </location>
</feature>
<dbReference type="AlphaFoldDB" id="A0A2A2T4R7"/>
<name>A0A2A2T4R7_9BURK</name>
<gene>
    <name evidence="2" type="ORF">CLI92_09125</name>
</gene>